<dbReference type="EMBL" id="AP035881">
    <property type="protein sequence ID" value="BFP46239.1"/>
    <property type="molecule type" value="Genomic_DNA"/>
</dbReference>
<feature type="domain" description="ABM" evidence="1">
    <location>
        <begin position="1"/>
        <end position="61"/>
    </location>
</feature>
<dbReference type="InterPro" id="IPR007138">
    <property type="entry name" value="ABM_dom"/>
</dbReference>
<protein>
    <recommendedName>
        <fullName evidence="1">ABM domain-containing protein</fullName>
    </recommendedName>
</protein>
<dbReference type="RefSeq" id="WP_407988661.1">
    <property type="nucleotide sequence ID" value="NZ_AP035881.2"/>
</dbReference>
<evidence type="ECO:0000259" key="1">
    <source>
        <dbReference type="Pfam" id="PF03992"/>
    </source>
</evidence>
<name>A0AB33JY85_9ACTN</name>
<organism evidence="2">
    <name type="scientific">Kitasatospora sp. CMC57</name>
    <dbReference type="NCBI Taxonomy" id="3231513"/>
    <lineage>
        <taxon>Bacteria</taxon>
        <taxon>Bacillati</taxon>
        <taxon>Actinomycetota</taxon>
        <taxon>Actinomycetes</taxon>
        <taxon>Kitasatosporales</taxon>
        <taxon>Streptomycetaceae</taxon>
        <taxon>Kitasatospora</taxon>
    </lineage>
</organism>
<sequence>MYVRSIYMTGDPAKLDGVAEALRTEGQELLAAQPGYRGMGLYVDRELGKILIGSWWEDEATRQASYENLGKQRAGMMAPFAQTMTVDNWEAAVVRRADTLGPGAGFRLVRMDVEPAGIDLLVDTFRNTSLPTLQKIPGLAGFSLIVDRDRGRAAVGSLYTDRAALTASRSAVAAVRGEATAKARLSTSSLEEFEVLVATTVPNA</sequence>
<dbReference type="InterPro" id="IPR011008">
    <property type="entry name" value="Dimeric_a/b-barrel"/>
</dbReference>
<reference evidence="2" key="1">
    <citation type="submission" date="2024-07" db="EMBL/GenBank/DDBJ databases">
        <title>Complete genome sequences of cellulolytic bacteria, Kitasatospora sp. CMC57 and Streptomyces sp. CMC78, isolated from Japanese agricultural soil.</title>
        <authorList>
            <person name="Hashimoto T."/>
            <person name="Ito M."/>
            <person name="Iwamoto M."/>
            <person name="Fukahori D."/>
            <person name="Shoda T."/>
            <person name="Sakoda M."/>
            <person name="Morohoshi T."/>
            <person name="Mitsuboshi M."/>
            <person name="Nishizawa T."/>
        </authorList>
    </citation>
    <scope>NUCLEOTIDE SEQUENCE</scope>
    <source>
        <strain evidence="2">CMC57</strain>
    </source>
</reference>
<dbReference type="AlphaFoldDB" id="A0AB33JY85"/>
<dbReference type="SUPFAM" id="SSF54909">
    <property type="entry name" value="Dimeric alpha+beta barrel"/>
    <property type="match status" value="2"/>
</dbReference>
<gene>
    <name evidence="2" type="ORF">KCMC57_26070</name>
</gene>
<proteinExistence type="predicted"/>
<dbReference type="Pfam" id="PF03992">
    <property type="entry name" value="ABM"/>
    <property type="match status" value="1"/>
</dbReference>
<accession>A0AB33JY85</accession>
<evidence type="ECO:0000313" key="2">
    <source>
        <dbReference type="EMBL" id="BFP46239.1"/>
    </source>
</evidence>